<dbReference type="InterPro" id="IPR012373">
    <property type="entry name" value="Ferrdict_sens_TM"/>
</dbReference>
<evidence type="ECO:0000313" key="4">
    <source>
        <dbReference type="EMBL" id="MET6999072.1"/>
    </source>
</evidence>
<proteinExistence type="predicted"/>
<evidence type="ECO:0000256" key="1">
    <source>
        <dbReference type="SAM" id="Phobius"/>
    </source>
</evidence>
<feature type="domain" description="FecR protein" evidence="2">
    <location>
        <begin position="133"/>
        <end position="228"/>
    </location>
</feature>
<dbReference type="PIRSF" id="PIRSF018266">
    <property type="entry name" value="FecR"/>
    <property type="match status" value="1"/>
</dbReference>
<dbReference type="PANTHER" id="PTHR30273">
    <property type="entry name" value="PERIPLASMIC SIGNAL SENSOR AND SIGMA FACTOR ACTIVATOR FECR-RELATED"/>
    <property type="match status" value="1"/>
</dbReference>
<keyword evidence="1" id="KW-0812">Transmembrane</keyword>
<feature type="domain" description="Protein FecR C-terminal" evidence="3">
    <location>
        <begin position="291"/>
        <end position="356"/>
    </location>
</feature>
<dbReference type="Proteomes" id="UP001549749">
    <property type="component" value="Unassembled WGS sequence"/>
</dbReference>
<keyword evidence="1" id="KW-0472">Membrane</keyword>
<keyword evidence="5" id="KW-1185">Reference proteome</keyword>
<dbReference type="InterPro" id="IPR032508">
    <property type="entry name" value="FecR_C"/>
</dbReference>
<dbReference type="RefSeq" id="WP_354661638.1">
    <property type="nucleotide sequence ID" value="NZ_JBEXAC010000002.1"/>
</dbReference>
<dbReference type="PANTHER" id="PTHR30273:SF2">
    <property type="entry name" value="PROTEIN FECR"/>
    <property type="match status" value="1"/>
</dbReference>
<protein>
    <submittedName>
        <fullName evidence="4">FecR domain-containing protein</fullName>
    </submittedName>
</protein>
<dbReference type="EMBL" id="JBEXAC010000002">
    <property type="protein sequence ID" value="MET6999072.1"/>
    <property type="molecule type" value="Genomic_DNA"/>
</dbReference>
<feature type="transmembrane region" description="Helical" evidence="1">
    <location>
        <begin position="101"/>
        <end position="122"/>
    </location>
</feature>
<comment type="caution">
    <text evidence="4">The sequence shown here is derived from an EMBL/GenBank/DDBJ whole genome shotgun (WGS) entry which is preliminary data.</text>
</comment>
<organism evidence="4 5">
    <name type="scientific">Chitinophaga defluvii</name>
    <dbReference type="NCBI Taxonomy" id="3163343"/>
    <lineage>
        <taxon>Bacteria</taxon>
        <taxon>Pseudomonadati</taxon>
        <taxon>Bacteroidota</taxon>
        <taxon>Chitinophagia</taxon>
        <taxon>Chitinophagales</taxon>
        <taxon>Chitinophagaceae</taxon>
        <taxon>Chitinophaga</taxon>
    </lineage>
</organism>
<keyword evidence="1" id="KW-1133">Transmembrane helix</keyword>
<name>A0ABV2T7R0_9BACT</name>
<dbReference type="Gene3D" id="3.55.50.30">
    <property type="match status" value="1"/>
</dbReference>
<evidence type="ECO:0000313" key="5">
    <source>
        <dbReference type="Proteomes" id="UP001549749"/>
    </source>
</evidence>
<dbReference type="InterPro" id="IPR006860">
    <property type="entry name" value="FecR"/>
</dbReference>
<evidence type="ECO:0000259" key="2">
    <source>
        <dbReference type="Pfam" id="PF04773"/>
    </source>
</evidence>
<gene>
    <name evidence="4" type="ORF">ABR189_16920</name>
</gene>
<dbReference type="Pfam" id="PF04773">
    <property type="entry name" value="FecR"/>
    <property type="match status" value="1"/>
</dbReference>
<accession>A0ABV2T7R0</accession>
<evidence type="ECO:0000259" key="3">
    <source>
        <dbReference type="Pfam" id="PF16344"/>
    </source>
</evidence>
<reference evidence="4 5" key="1">
    <citation type="submission" date="2024-06" db="EMBL/GenBank/DDBJ databases">
        <title>Chitinophaga defluvii sp. nov., isolated from municipal sewage.</title>
        <authorList>
            <person name="Zhang L."/>
        </authorList>
    </citation>
    <scope>NUCLEOTIDE SEQUENCE [LARGE SCALE GENOMIC DNA]</scope>
    <source>
        <strain evidence="4 5">H8</strain>
    </source>
</reference>
<dbReference type="Pfam" id="PF16344">
    <property type="entry name" value="FecR_C"/>
    <property type="match status" value="1"/>
</dbReference>
<sequence>MEHSHSQEYIDDLIIRFLSGQVSRKEQDELEAWVAADVANHQYFVGLRDAWQVAVAPADAAAQYPAGDAWNKLSAGLQSDVEEDALVIAHQSSRWKTFLRMAAMFILPLVIGGGIVYAWMFAKKGGSNQQMVTITSPKGATTQIELSDGTQVWLNAGSKLQYSQAYNTTTREVKLEGEAFFDVKTNAAKPFTVNAADLEIQALGTSFNVKAYPEDKTVVTTLVEGVVKINGSQEAKAFSLLLKPNQNVTYHKTIPVKAKVQPLAGEEEAPVESREVKNTAVYTAWKDGNWIVNAQSMEELAITMERRFNVSVVFKDELLKRYKFSGTFTQETLEQVLNILKLTAPLRYTIDHGTVTLELDKELKEKYANALPSGNQ</sequence>
<dbReference type="Gene3D" id="2.60.120.1440">
    <property type="match status" value="1"/>
</dbReference>